<dbReference type="EMBL" id="JACHCC010000010">
    <property type="protein sequence ID" value="MBB6501745.1"/>
    <property type="molecule type" value="Genomic_DNA"/>
</dbReference>
<dbReference type="InterPro" id="IPR027417">
    <property type="entry name" value="P-loop_NTPase"/>
</dbReference>
<comment type="caution">
    <text evidence="1">The sequence shown here is derived from an EMBL/GenBank/DDBJ whole genome shotgun (WGS) entry which is preliminary data.</text>
</comment>
<accession>A0A7X0J623</accession>
<evidence type="ECO:0000313" key="2">
    <source>
        <dbReference type="Proteomes" id="UP000521017"/>
    </source>
</evidence>
<dbReference type="Proteomes" id="UP000521017">
    <property type="component" value="Unassembled WGS sequence"/>
</dbReference>
<dbReference type="SUPFAM" id="SSF52540">
    <property type="entry name" value="P-loop containing nucleoside triphosphate hydrolases"/>
    <property type="match status" value="1"/>
</dbReference>
<proteinExistence type="predicted"/>
<reference evidence="1 2" key="1">
    <citation type="submission" date="2020-08" db="EMBL/GenBank/DDBJ databases">
        <title>Genomic Encyclopedia of Type Strains, Phase IV (KMG-V): Genome sequencing to study the core and pangenomes of soil and plant-associated prokaryotes.</title>
        <authorList>
            <person name="Whitman W."/>
        </authorList>
    </citation>
    <scope>NUCLEOTIDE SEQUENCE [LARGE SCALE GENOMIC DNA]</scope>
    <source>
        <strain evidence="1 2">M2T3</strain>
    </source>
</reference>
<protein>
    <submittedName>
        <fullName evidence="1">Gluconate kinase</fullName>
    </submittedName>
</protein>
<dbReference type="GO" id="GO:0016301">
    <property type="term" value="F:kinase activity"/>
    <property type="evidence" value="ECO:0007669"/>
    <property type="project" value="UniProtKB-KW"/>
</dbReference>
<keyword evidence="1" id="KW-0808">Transferase</keyword>
<organism evidence="1 2">
    <name type="scientific">Pedobacter cryoconitis</name>
    <dbReference type="NCBI Taxonomy" id="188932"/>
    <lineage>
        <taxon>Bacteria</taxon>
        <taxon>Pseudomonadati</taxon>
        <taxon>Bacteroidota</taxon>
        <taxon>Sphingobacteriia</taxon>
        <taxon>Sphingobacteriales</taxon>
        <taxon>Sphingobacteriaceae</taxon>
        <taxon>Pedobacter</taxon>
    </lineage>
</organism>
<dbReference type="AlphaFoldDB" id="A0A7X0J623"/>
<keyword evidence="1" id="KW-0418">Kinase</keyword>
<gene>
    <name evidence="1" type="ORF">HDF25_003920</name>
</gene>
<dbReference type="RefSeq" id="WP_184627773.1">
    <property type="nucleotide sequence ID" value="NZ_JACHCC010000010.1"/>
</dbReference>
<name>A0A7X0J623_9SPHI</name>
<dbReference type="Gene3D" id="3.40.50.300">
    <property type="entry name" value="P-loop containing nucleotide triphosphate hydrolases"/>
    <property type="match status" value="1"/>
</dbReference>
<evidence type="ECO:0000313" key="1">
    <source>
        <dbReference type="EMBL" id="MBB6501745.1"/>
    </source>
</evidence>
<sequence length="320" mass="37469">MQRSLIANWIPFKLSHSAQDDWTLKWMHLENIRMIHPFFDETIQSCRCQQIEKSNLESFSTPDFLPVAGQDLESLAPSSFIFHVSRCGSTLLSQAFADPEENIVIAEAPLFDEILRATEKQADLSTLTREVWFKSAIKFMGQKRNFKETSYIIKLDSWHIHFYELLREWYPQTPFFFLYRQPDEIIASHDKRRGLQSIPGMIDNNLLKTEQPASFGGDFNGYTAQVLEQYFLKLQNIHADAHPKNYFFNYADGSKKMVGSFSQFTGIPIRDPEKMNTRLGFHSKSSKEIFKPETHQEREKFFYRHCHTAYEQLNNNLSIL</sequence>